<gene>
    <name evidence="1" type="ORF">FJD37_13330</name>
</gene>
<dbReference type="OrthoDB" id="6971876at2"/>
<accession>A0A5C5PX14</accession>
<dbReference type="Proteomes" id="UP000317901">
    <property type="component" value="Unassembled WGS sequence"/>
</dbReference>
<dbReference type="RefSeq" id="WP_146426427.1">
    <property type="nucleotide sequence ID" value="NZ_VFIP01000023.1"/>
</dbReference>
<reference evidence="1 2" key="1">
    <citation type="submission" date="2019-06" db="EMBL/GenBank/DDBJ databases">
        <title>Pseudomonas bimorpha sp. nov. isolated from bovine raw milk and skim milk concentrate.</title>
        <authorList>
            <person name="Hofmann K."/>
            <person name="Huptas C."/>
            <person name="Doll E."/>
            <person name="Scherer S."/>
            <person name="Wenning M."/>
        </authorList>
    </citation>
    <scope>NUCLEOTIDE SEQUENCE [LARGE SCALE GENOMIC DNA]</scope>
    <source>
        <strain evidence="1 2">DSM 108990</strain>
    </source>
</reference>
<dbReference type="AlphaFoldDB" id="A0A5C5PX14"/>
<proteinExistence type="predicted"/>
<comment type="caution">
    <text evidence="1">The sequence shown here is derived from an EMBL/GenBank/DDBJ whole genome shotgun (WGS) entry which is preliminary data.</text>
</comment>
<protein>
    <submittedName>
        <fullName evidence="1">Uncharacterized protein</fullName>
    </submittedName>
</protein>
<evidence type="ECO:0000313" key="1">
    <source>
        <dbReference type="EMBL" id="TWR91384.1"/>
    </source>
</evidence>
<organism evidence="1 2">
    <name type="scientific">Pseudomonas saxonica</name>
    <dbReference type="NCBI Taxonomy" id="2600598"/>
    <lineage>
        <taxon>Bacteria</taxon>
        <taxon>Pseudomonadati</taxon>
        <taxon>Pseudomonadota</taxon>
        <taxon>Gammaproteobacteria</taxon>
        <taxon>Pseudomonadales</taxon>
        <taxon>Pseudomonadaceae</taxon>
        <taxon>Pseudomonas</taxon>
    </lineage>
</organism>
<name>A0A5C5PX14_9PSED</name>
<evidence type="ECO:0000313" key="2">
    <source>
        <dbReference type="Proteomes" id="UP000317901"/>
    </source>
</evidence>
<dbReference type="EMBL" id="VFIP01000023">
    <property type="protein sequence ID" value="TWR91384.1"/>
    <property type="molecule type" value="Genomic_DNA"/>
</dbReference>
<sequence>MTITITSSTLSDYDAHLAVNTATAFLRQSDLAHYLIDQLEQQRVTLTLDVSSDPGLANKDASNKGEMVWSLHTRAVPNPPLPEATQLINRAPAEQRPYITSLWVLMHLLATACEQLNSHLNFRDADATWPWLDEQTLSASDIERVVARELSEQPLPQDKNWDRLLNGA</sequence>